<dbReference type="GO" id="GO:0005829">
    <property type="term" value="C:cytosol"/>
    <property type="evidence" value="ECO:0007669"/>
    <property type="project" value="TreeGrafter"/>
</dbReference>
<keyword evidence="2 6" id="KW-0479">Metal-binding</keyword>
<dbReference type="SMART" id="SM00829">
    <property type="entry name" value="PKS_ER"/>
    <property type="match status" value="1"/>
</dbReference>
<keyword evidence="4" id="KW-0560">Oxidoreductase</keyword>
<dbReference type="InterPro" id="IPR020843">
    <property type="entry name" value="ER"/>
</dbReference>
<dbReference type="InterPro" id="IPR002328">
    <property type="entry name" value="ADH_Zn_CS"/>
</dbReference>
<dbReference type="Gene3D" id="3.40.50.720">
    <property type="entry name" value="NAD(P)-binding Rossmann-like Domain"/>
    <property type="match status" value="1"/>
</dbReference>
<evidence type="ECO:0000256" key="6">
    <source>
        <dbReference type="RuleBase" id="RU361277"/>
    </source>
</evidence>
<dbReference type="PANTHER" id="PTHR43880:SF12">
    <property type="entry name" value="ALCOHOL DEHYDROGENASE CLASS-3"/>
    <property type="match status" value="1"/>
</dbReference>
<evidence type="ECO:0000256" key="1">
    <source>
        <dbReference type="ARBA" id="ARBA00001947"/>
    </source>
</evidence>
<dbReference type="Pfam" id="PF08240">
    <property type="entry name" value="ADH_N"/>
    <property type="match status" value="1"/>
</dbReference>
<comment type="cofactor">
    <cofactor evidence="1 6">
        <name>Zn(2+)</name>
        <dbReference type="ChEBI" id="CHEBI:29105"/>
    </cofactor>
</comment>
<dbReference type="PANTHER" id="PTHR43880">
    <property type="entry name" value="ALCOHOL DEHYDROGENASE"/>
    <property type="match status" value="1"/>
</dbReference>
<dbReference type="InterPro" id="IPR013149">
    <property type="entry name" value="ADH-like_C"/>
</dbReference>
<dbReference type="SUPFAM" id="SSF50129">
    <property type="entry name" value="GroES-like"/>
    <property type="match status" value="2"/>
</dbReference>
<reference evidence="9" key="1">
    <citation type="submission" date="2017-02" db="EMBL/GenBank/DDBJ databases">
        <authorList>
            <person name="Varghese N."/>
            <person name="Submissions S."/>
        </authorList>
    </citation>
    <scope>NUCLEOTIDE SEQUENCE [LARGE SCALE GENOMIC DNA]</scope>
    <source>
        <strain evidence="9">ATCC 27094</strain>
    </source>
</reference>
<keyword evidence="3 6" id="KW-0862">Zinc</keyword>
<name>A0A1T4SZR5_9HYPH</name>
<dbReference type="SUPFAM" id="SSF51735">
    <property type="entry name" value="NAD(P)-binding Rossmann-fold domains"/>
    <property type="match status" value="1"/>
</dbReference>
<dbReference type="Pfam" id="PF00107">
    <property type="entry name" value="ADH_zinc_N"/>
    <property type="match status" value="1"/>
</dbReference>
<accession>A0A1T4SZR5</accession>
<dbReference type="Gene3D" id="3.90.180.10">
    <property type="entry name" value="Medium-chain alcohol dehydrogenases, catalytic domain"/>
    <property type="match status" value="1"/>
</dbReference>
<dbReference type="FunFam" id="3.40.50.720:FF:000003">
    <property type="entry name" value="S-(hydroxymethyl)glutathione dehydrogenase"/>
    <property type="match status" value="1"/>
</dbReference>
<evidence type="ECO:0000256" key="5">
    <source>
        <dbReference type="ARBA" id="ARBA00023027"/>
    </source>
</evidence>
<protein>
    <submittedName>
        <fullName evidence="8">S-(Hydroxymethyl)glutathione dehydrogenase / alcohol dehydrogenase</fullName>
    </submittedName>
</protein>
<dbReference type="InterPro" id="IPR011032">
    <property type="entry name" value="GroES-like_sf"/>
</dbReference>
<evidence type="ECO:0000313" key="8">
    <source>
        <dbReference type="EMBL" id="SKA33734.1"/>
    </source>
</evidence>
<dbReference type="Proteomes" id="UP000190092">
    <property type="component" value="Unassembled WGS sequence"/>
</dbReference>
<gene>
    <name evidence="8" type="ORF">SAMN02745126_05394</name>
</gene>
<dbReference type="InterPro" id="IPR036291">
    <property type="entry name" value="NAD(P)-bd_dom_sf"/>
</dbReference>
<feature type="domain" description="Enoyl reductase (ER)" evidence="7">
    <location>
        <begin position="10"/>
        <end position="363"/>
    </location>
</feature>
<evidence type="ECO:0000313" key="9">
    <source>
        <dbReference type="Proteomes" id="UP000190092"/>
    </source>
</evidence>
<dbReference type="CDD" id="cd08279">
    <property type="entry name" value="Zn_ADH_class_III"/>
    <property type="match status" value="1"/>
</dbReference>
<evidence type="ECO:0000259" key="7">
    <source>
        <dbReference type="SMART" id="SM00829"/>
    </source>
</evidence>
<dbReference type="STRING" id="225324.SAMN02745126_05394"/>
<evidence type="ECO:0000256" key="2">
    <source>
        <dbReference type="ARBA" id="ARBA00022723"/>
    </source>
</evidence>
<dbReference type="GO" id="GO:0051903">
    <property type="term" value="F:S-(hydroxymethyl)glutathione dehydrogenase [NAD(P)+] activity"/>
    <property type="evidence" value="ECO:0007669"/>
    <property type="project" value="TreeGrafter"/>
</dbReference>
<comment type="similarity">
    <text evidence="6">Belongs to the zinc-containing alcohol dehydrogenase family.</text>
</comment>
<keyword evidence="5" id="KW-0520">NAD</keyword>
<dbReference type="InterPro" id="IPR013154">
    <property type="entry name" value="ADH-like_N"/>
</dbReference>
<sequence>MKAAVLFEPNTPLQVVECELDPPKANEVRVKMKAAGVCQSDWHIMNGDWPSPLPIVPGHEAAGEILECGPGVTTVKPGDHVIFSFRPHCGRCRYCTMGRTVLCIGHASAPAGTLYDGTLRLKHKGQGISQMARIGTFAEEVVVPEEMVVPIRRDMPWPQAALVGCCVATGVGAVTRHAKIEAGSSVLVIGCGGVGLNAIQGAMLSGARLIVAADILDNKLEMARTFGATHTINTAKDNDPVKKVKEIADGLGVDYAFDAVSNDKTQALAFDALAPGGHAVAVGISAATVKAQYSPFAMVLTEKTVSGTYYGSVRPNVDFPVLVDHYMNRRLNIDGLISRTYKLEDINEGFKRMMAGEVARGVVVFD</sequence>
<organism evidence="8 9">
    <name type="scientific">Enhydrobacter aerosaccus</name>
    <dbReference type="NCBI Taxonomy" id="225324"/>
    <lineage>
        <taxon>Bacteria</taxon>
        <taxon>Pseudomonadati</taxon>
        <taxon>Pseudomonadota</taxon>
        <taxon>Alphaproteobacteria</taxon>
        <taxon>Hyphomicrobiales</taxon>
        <taxon>Enhydrobacter</taxon>
    </lineage>
</organism>
<dbReference type="GO" id="GO:0046294">
    <property type="term" value="P:formaldehyde catabolic process"/>
    <property type="evidence" value="ECO:0007669"/>
    <property type="project" value="TreeGrafter"/>
</dbReference>
<evidence type="ECO:0000256" key="3">
    <source>
        <dbReference type="ARBA" id="ARBA00022833"/>
    </source>
</evidence>
<dbReference type="PROSITE" id="PS00059">
    <property type="entry name" value="ADH_ZINC"/>
    <property type="match status" value="1"/>
</dbReference>
<proteinExistence type="inferred from homology"/>
<dbReference type="EMBL" id="FUWJ01000011">
    <property type="protein sequence ID" value="SKA33734.1"/>
    <property type="molecule type" value="Genomic_DNA"/>
</dbReference>
<dbReference type="AlphaFoldDB" id="A0A1T4SZR5"/>
<dbReference type="RefSeq" id="WP_170921157.1">
    <property type="nucleotide sequence ID" value="NZ_FUWJ01000011.1"/>
</dbReference>
<evidence type="ECO:0000256" key="4">
    <source>
        <dbReference type="ARBA" id="ARBA00023002"/>
    </source>
</evidence>
<dbReference type="GO" id="GO:0008270">
    <property type="term" value="F:zinc ion binding"/>
    <property type="evidence" value="ECO:0007669"/>
    <property type="project" value="InterPro"/>
</dbReference>
<keyword evidence="9" id="KW-1185">Reference proteome</keyword>